<dbReference type="OrthoDB" id="9796281at2"/>
<reference evidence="1 2" key="1">
    <citation type="submission" date="2019-01" db="EMBL/GenBank/DDBJ databases">
        <title>Filimonas sp. strain TTM-71.</title>
        <authorList>
            <person name="Chen W.-M."/>
        </authorList>
    </citation>
    <scope>NUCLEOTIDE SEQUENCE [LARGE SCALE GENOMIC DNA]</scope>
    <source>
        <strain evidence="1 2">TTM-71</strain>
    </source>
</reference>
<evidence type="ECO:0000313" key="1">
    <source>
        <dbReference type="EMBL" id="RXK80807.1"/>
    </source>
</evidence>
<proteinExistence type="predicted"/>
<evidence type="ECO:0008006" key="3">
    <source>
        <dbReference type="Google" id="ProtNLM"/>
    </source>
</evidence>
<comment type="caution">
    <text evidence="1">The sequence shown here is derived from an EMBL/GenBank/DDBJ whole genome shotgun (WGS) entry which is preliminary data.</text>
</comment>
<sequence>MSTVDAVSTELRQTLTRLQALPSLQGFGLAGGTNLALRFNHRESIDLDLFSGQMVGQTGMEYIMAEIEKEFNASEIRRCILENVEEGEQFGFIRLLLAVGAKTIKVEIIQNAPLLDEFDIVEGYRLVSVKDIGHLKLMSISSRAAQKDLYDLDLITDKSDLGTLMEALAEKEARFTTQADWWLFDLDEPTSPTADYHLLLAADPIDYKPKVGRPYHSTDALNIIPPNKDIKAAKRQWRRKVFKLMRDNGVESPKLGPVN</sequence>
<dbReference type="RefSeq" id="WP_129005871.1">
    <property type="nucleotide sequence ID" value="NZ_SDHZ01000005.1"/>
</dbReference>
<dbReference type="Pfam" id="PF08843">
    <property type="entry name" value="AbiEii"/>
    <property type="match status" value="1"/>
</dbReference>
<gene>
    <name evidence="1" type="ORF">ESB13_21860</name>
</gene>
<accession>A0A4Q1CZH4</accession>
<dbReference type="EMBL" id="SDHZ01000005">
    <property type="protein sequence ID" value="RXK80807.1"/>
    <property type="molecule type" value="Genomic_DNA"/>
</dbReference>
<dbReference type="Proteomes" id="UP000290545">
    <property type="component" value="Unassembled WGS sequence"/>
</dbReference>
<name>A0A4Q1CZH4_9BACT</name>
<dbReference type="InterPro" id="IPR014942">
    <property type="entry name" value="AbiEii"/>
</dbReference>
<evidence type="ECO:0000313" key="2">
    <source>
        <dbReference type="Proteomes" id="UP000290545"/>
    </source>
</evidence>
<protein>
    <recommendedName>
        <fullName evidence="3">Nucleotidyl transferase AbiEii/AbiGii toxin family protein</fullName>
    </recommendedName>
</protein>
<dbReference type="AlphaFoldDB" id="A0A4Q1CZH4"/>
<organism evidence="1 2">
    <name type="scientific">Filimonas effusa</name>
    <dbReference type="NCBI Taxonomy" id="2508721"/>
    <lineage>
        <taxon>Bacteria</taxon>
        <taxon>Pseudomonadati</taxon>
        <taxon>Bacteroidota</taxon>
        <taxon>Chitinophagia</taxon>
        <taxon>Chitinophagales</taxon>
        <taxon>Chitinophagaceae</taxon>
        <taxon>Filimonas</taxon>
    </lineage>
</organism>
<keyword evidence="2" id="KW-1185">Reference proteome</keyword>